<dbReference type="SUPFAM" id="SSF53448">
    <property type="entry name" value="Nucleotide-diphospho-sugar transferases"/>
    <property type="match status" value="1"/>
</dbReference>
<accession>A0A7C4LKW9</accession>
<dbReference type="PANTHER" id="PTHR43685">
    <property type="entry name" value="GLYCOSYLTRANSFERASE"/>
    <property type="match status" value="1"/>
</dbReference>
<dbReference type="InterPro" id="IPR029044">
    <property type="entry name" value="Nucleotide-diphossugar_trans"/>
</dbReference>
<dbReference type="Pfam" id="PF00535">
    <property type="entry name" value="Glycos_transf_2"/>
    <property type="match status" value="1"/>
</dbReference>
<feature type="domain" description="Glycosyltransferase 2-like" evidence="1">
    <location>
        <begin position="57"/>
        <end position="172"/>
    </location>
</feature>
<dbReference type="EMBL" id="DSVQ01000007">
    <property type="protein sequence ID" value="HGT38378.1"/>
    <property type="molecule type" value="Genomic_DNA"/>
</dbReference>
<gene>
    <name evidence="2" type="ORF">ENS64_03830</name>
</gene>
<dbReference type="AlphaFoldDB" id="A0A7C4LKW9"/>
<evidence type="ECO:0000313" key="2">
    <source>
        <dbReference type="EMBL" id="HGT38378.1"/>
    </source>
</evidence>
<dbReference type="Gene3D" id="3.90.550.10">
    <property type="entry name" value="Spore Coat Polysaccharide Biosynthesis Protein SpsA, Chain A"/>
    <property type="match status" value="1"/>
</dbReference>
<proteinExistence type="predicted"/>
<dbReference type="InterPro" id="IPR050834">
    <property type="entry name" value="Glycosyltransf_2"/>
</dbReference>
<sequence>MRVCAGCVAAQTGDRRLAVAAGFGAELAVVEADGAAAVVDAKAAKSMSNGAPPPVVSVIVLTYNHAAFITAALESVLMQVDAPPHEVLVADDCSTDGARKCIAQAAAAHPGRLRLLDRPKNLGLSDNLQDAWRQCRGKYIALLEGDDRWIDPRKLAKVTAALEAHPEWTGCFHAVRPEGPPGRAVPERLPADVSRESVTFEELIRRVVHVPTYSAVTYRRGIVPEFPAWHRRVACGDWGLHVLHAEHGPLGFLPDVMTAYRIHERGLWSSMDEVRRWQQTLSLWAALDVHYAGRYWQVIEEARNAFVVETQATLANLRKIERRYHALGLHRVASAVKRLKEWFRRGPAEH</sequence>
<dbReference type="GO" id="GO:0016740">
    <property type="term" value="F:transferase activity"/>
    <property type="evidence" value="ECO:0007669"/>
    <property type="project" value="UniProtKB-KW"/>
</dbReference>
<reference evidence="2" key="1">
    <citation type="journal article" date="2020" name="mSystems">
        <title>Genome- and Community-Level Interaction Insights into Carbon Utilization and Element Cycling Functions of Hydrothermarchaeota in Hydrothermal Sediment.</title>
        <authorList>
            <person name="Zhou Z."/>
            <person name="Liu Y."/>
            <person name="Xu W."/>
            <person name="Pan J."/>
            <person name="Luo Z.H."/>
            <person name="Li M."/>
        </authorList>
    </citation>
    <scope>NUCLEOTIDE SEQUENCE [LARGE SCALE GENOMIC DNA]</scope>
    <source>
        <strain evidence="2">SpSt-508</strain>
    </source>
</reference>
<evidence type="ECO:0000259" key="1">
    <source>
        <dbReference type="Pfam" id="PF00535"/>
    </source>
</evidence>
<protein>
    <submittedName>
        <fullName evidence="2">Glycosyltransferase family 2 protein</fullName>
    </submittedName>
</protein>
<dbReference type="CDD" id="cd00761">
    <property type="entry name" value="Glyco_tranf_GTA_type"/>
    <property type="match status" value="1"/>
</dbReference>
<dbReference type="InterPro" id="IPR001173">
    <property type="entry name" value="Glyco_trans_2-like"/>
</dbReference>
<name>A0A7C4LKW9_9PLAN</name>
<keyword evidence="2" id="KW-0808">Transferase</keyword>
<dbReference type="PANTHER" id="PTHR43685:SF2">
    <property type="entry name" value="GLYCOSYLTRANSFERASE 2-LIKE DOMAIN-CONTAINING PROTEIN"/>
    <property type="match status" value="1"/>
</dbReference>
<organism evidence="2">
    <name type="scientific">Schlesneria paludicola</name>
    <dbReference type="NCBI Taxonomy" id="360056"/>
    <lineage>
        <taxon>Bacteria</taxon>
        <taxon>Pseudomonadati</taxon>
        <taxon>Planctomycetota</taxon>
        <taxon>Planctomycetia</taxon>
        <taxon>Planctomycetales</taxon>
        <taxon>Planctomycetaceae</taxon>
        <taxon>Schlesneria</taxon>
    </lineage>
</organism>
<comment type="caution">
    <text evidence="2">The sequence shown here is derived from an EMBL/GenBank/DDBJ whole genome shotgun (WGS) entry which is preliminary data.</text>
</comment>